<reference evidence="7" key="1">
    <citation type="journal article" date="2019" name="Int. J. Syst. Evol. Microbiol.">
        <title>The Global Catalogue of Microorganisms (GCM) 10K type strain sequencing project: providing services to taxonomists for standard genome sequencing and annotation.</title>
        <authorList>
            <consortium name="The Broad Institute Genomics Platform"/>
            <consortium name="The Broad Institute Genome Sequencing Center for Infectious Disease"/>
            <person name="Wu L."/>
            <person name="Ma J."/>
        </authorList>
    </citation>
    <scope>NUCLEOTIDE SEQUENCE [LARGE SCALE GENOMIC DNA]</scope>
    <source>
        <strain evidence="7">JCM 16902</strain>
    </source>
</reference>
<dbReference type="PRINTS" id="PR00455">
    <property type="entry name" value="HTHTETR"/>
</dbReference>
<evidence type="ECO:0000256" key="1">
    <source>
        <dbReference type="ARBA" id="ARBA00023015"/>
    </source>
</evidence>
<dbReference type="RefSeq" id="WP_231482311.1">
    <property type="nucleotide sequence ID" value="NZ_BAAAZO010000006.1"/>
</dbReference>
<keyword evidence="3" id="KW-0804">Transcription</keyword>
<dbReference type="SUPFAM" id="SSF46689">
    <property type="entry name" value="Homeodomain-like"/>
    <property type="match status" value="1"/>
</dbReference>
<evidence type="ECO:0000313" key="7">
    <source>
        <dbReference type="Proteomes" id="UP001501074"/>
    </source>
</evidence>
<dbReference type="InterPro" id="IPR001647">
    <property type="entry name" value="HTH_TetR"/>
</dbReference>
<accession>A0ABP6ZST2</accession>
<protein>
    <submittedName>
        <fullName evidence="6">TetR/AcrR family transcriptional regulator</fullName>
    </submittedName>
</protein>
<dbReference type="EMBL" id="BAAAZO010000006">
    <property type="protein sequence ID" value="GAA3617911.1"/>
    <property type="molecule type" value="Genomic_DNA"/>
</dbReference>
<evidence type="ECO:0000259" key="5">
    <source>
        <dbReference type="PROSITE" id="PS50977"/>
    </source>
</evidence>
<dbReference type="Proteomes" id="UP001501074">
    <property type="component" value="Unassembled WGS sequence"/>
</dbReference>
<comment type="caution">
    <text evidence="6">The sequence shown here is derived from an EMBL/GenBank/DDBJ whole genome shotgun (WGS) entry which is preliminary data.</text>
</comment>
<evidence type="ECO:0000313" key="6">
    <source>
        <dbReference type="EMBL" id="GAA3617911.1"/>
    </source>
</evidence>
<keyword evidence="7" id="KW-1185">Reference proteome</keyword>
<dbReference type="InterPro" id="IPR023772">
    <property type="entry name" value="DNA-bd_HTH_TetR-type_CS"/>
</dbReference>
<feature type="domain" description="HTH tetR-type" evidence="5">
    <location>
        <begin position="17"/>
        <end position="77"/>
    </location>
</feature>
<keyword evidence="2 4" id="KW-0238">DNA-binding</keyword>
<evidence type="ECO:0000256" key="2">
    <source>
        <dbReference type="ARBA" id="ARBA00023125"/>
    </source>
</evidence>
<name>A0ABP6ZST2_9ACTN</name>
<keyword evidence="1" id="KW-0805">Transcription regulation</keyword>
<dbReference type="PROSITE" id="PS50977">
    <property type="entry name" value="HTH_TETR_2"/>
    <property type="match status" value="1"/>
</dbReference>
<dbReference type="PANTHER" id="PTHR30055">
    <property type="entry name" value="HTH-TYPE TRANSCRIPTIONAL REGULATOR RUTR"/>
    <property type="match status" value="1"/>
</dbReference>
<dbReference type="Pfam" id="PF00440">
    <property type="entry name" value="TetR_N"/>
    <property type="match status" value="1"/>
</dbReference>
<gene>
    <name evidence="6" type="ORF">GCM10022223_38270</name>
</gene>
<dbReference type="InterPro" id="IPR009057">
    <property type="entry name" value="Homeodomain-like_sf"/>
</dbReference>
<organism evidence="6 7">
    <name type="scientific">Kineosporia mesophila</name>
    <dbReference type="NCBI Taxonomy" id="566012"/>
    <lineage>
        <taxon>Bacteria</taxon>
        <taxon>Bacillati</taxon>
        <taxon>Actinomycetota</taxon>
        <taxon>Actinomycetes</taxon>
        <taxon>Kineosporiales</taxon>
        <taxon>Kineosporiaceae</taxon>
        <taxon>Kineosporia</taxon>
    </lineage>
</organism>
<dbReference type="InterPro" id="IPR050109">
    <property type="entry name" value="HTH-type_TetR-like_transc_reg"/>
</dbReference>
<dbReference type="PANTHER" id="PTHR30055:SF234">
    <property type="entry name" value="HTH-TYPE TRANSCRIPTIONAL REGULATOR BETI"/>
    <property type="match status" value="1"/>
</dbReference>
<feature type="DNA-binding region" description="H-T-H motif" evidence="4">
    <location>
        <begin position="40"/>
        <end position="59"/>
    </location>
</feature>
<evidence type="ECO:0000256" key="3">
    <source>
        <dbReference type="ARBA" id="ARBA00023163"/>
    </source>
</evidence>
<proteinExistence type="predicted"/>
<evidence type="ECO:0000256" key="4">
    <source>
        <dbReference type="PROSITE-ProRule" id="PRU00335"/>
    </source>
</evidence>
<sequence>MSSLGRPRAKGPSTSGLTTEQDILAAAAHLFCQAGYGSTSTHKIAARAGISQASMYHYFPGKQAILLRLLLETVRPSVEYATALAERDDPADVRLRALCLYDTRLLLSGRDNLGSLYLTPGLDQDDFSEFRLERERLYEVYRELVAGVLGTDPETARPAAMLVIGLIESVILRRRTEGEMNADEVAPAIADAALRILRVPERRLLSVARVTPEAGLV</sequence>
<dbReference type="Gene3D" id="1.10.357.10">
    <property type="entry name" value="Tetracycline Repressor, domain 2"/>
    <property type="match status" value="1"/>
</dbReference>
<dbReference type="PROSITE" id="PS01081">
    <property type="entry name" value="HTH_TETR_1"/>
    <property type="match status" value="1"/>
</dbReference>